<sequence>MCGMTVETIVSFAKASPIIYSMVKNSRQIWLHSSDCEDIPIPAGHTIRSVSVELLFRCAIRATCIPKSILATGSPAPIIHSYRFPPSGVDASLKNIITPDGRYVVLFRKARAFLCKINSQMDTNCPLATIPLDVQDGKFMTVGGGVVILILLVSARTGIPESTNDLCLFKIQLFEESEPVITDRKCVSNVPAVYIMAVRAPLIVMPGTTPGTVLVFNVFSYEGFVLRLPEHDTQTWPLTVKLHPVLMKIMVFSYSRVVISDLEGMVLIDIPTHLLCTPSDTACMLSPTEACVWETAVASSHDNYTSLSFLETISPALPRSASFSPRLPLAIFPEYSAPVPPPKPSILLTYSPTDEIIVTRKIARTDTPTGGLIHFSADDEFGQRGNVQRESVPVDKGEMRLCCIHPLGKQGYDVALAIPKDLSIQSTVRVSSYNPVYGILILTEVALLGKSAIWVVQY</sequence>
<dbReference type="AlphaFoldDB" id="A0A164X6F3"/>
<evidence type="ECO:0000313" key="1">
    <source>
        <dbReference type="EMBL" id="KZS95677.1"/>
    </source>
</evidence>
<reference evidence="1 2" key="1">
    <citation type="journal article" date="2016" name="Mol. Biol. Evol.">
        <title>Comparative Genomics of Early-Diverging Mushroom-Forming Fungi Provides Insights into the Origins of Lignocellulose Decay Capabilities.</title>
        <authorList>
            <person name="Nagy L.G."/>
            <person name="Riley R."/>
            <person name="Tritt A."/>
            <person name="Adam C."/>
            <person name="Daum C."/>
            <person name="Floudas D."/>
            <person name="Sun H."/>
            <person name="Yadav J.S."/>
            <person name="Pangilinan J."/>
            <person name="Larsson K.H."/>
            <person name="Matsuura K."/>
            <person name="Barry K."/>
            <person name="Labutti K."/>
            <person name="Kuo R."/>
            <person name="Ohm R.A."/>
            <person name="Bhattacharya S.S."/>
            <person name="Shirouzu T."/>
            <person name="Yoshinaga Y."/>
            <person name="Martin F.M."/>
            <person name="Grigoriev I.V."/>
            <person name="Hibbett D.S."/>
        </authorList>
    </citation>
    <scope>NUCLEOTIDE SEQUENCE [LARGE SCALE GENOMIC DNA]</scope>
    <source>
        <strain evidence="1 2">HHB9708</strain>
    </source>
</reference>
<protein>
    <submittedName>
        <fullName evidence="1">Uncharacterized protein</fullName>
    </submittedName>
</protein>
<evidence type="ECO:0000313" key="2">
    <source>
        <dbReference type="Proteomes" id="UP000076722"/>
    </source>
</evidence>
<proteinExistence type="predicted"/>
<gene>
    <name evidence="1" type="ORF">SISNIDRAFT_452333</name>
</gene>
<organism evidence="1 2">
    <name type="scientific">Sistotremastrum niveocremeum HHB9708</name>
    <dbReference type="NCBI Taxonomy" id="1314777"/>
    <lineage>
        <taxon>Eukaryota</taxon>
        <taxon>Fungi</taxon>
        <taxon>Dikarya</taxon>
        <taxon>Basidiomycota</taxon>
        <taxon>Agaricomycotina</taxon>
        <taxon>Agaricomycetes</taxon>
        <taxon>Sistotremastrales</taxon>
        <taxon>Sistotremastraceae</taxon>
        <taxon>Sertulicium</taxon>
        <taxon>Sertulicium niveocremeum</taxon>
    </lineage>
</organism>
<dbReference type="EMBL" id="KV419401">
    <property type="protein sequence ID" value="KZS95677.1"/>
    <property type="molecule type" value="Genomic_DNA"/>
</dbReference>
<accession>A0A164X6F3</accession>
<name>A0A164X6F3_9AGAM</name>
<keyword evidence="2" id="KW-1185">Reference proteome</keyword>
<dbReference type="Proteomes" id="UP000076722">
    <property type="component" value="Unassembled WGS sequence"/>
</dbReference>